<evidence type="ECO:0000313" key="4">
    <source>
        <dbReference type="Proteomes" id="UP000837857"/>
    </source>
</evidence>
<sequence length="102" mass="11213">MKLSVYLLICGGIMIFSPQINGDVVVDLFGKIQESAQKLGDDIKVVFQSNNKRNQQYKYEAVKESKPAGEVQLLGLHRRGGGPGPRLINGGPCGERLSEKKR</sequence>
<feature type="chain" id="PRO_5045941132" evidence="2">
    <location>
        <begin position="23"/>
        <end position="102"/>
    </location>
</feature>
<dbReference type="EMBL" id="OW152815">
    <property type="protein sequence ID" value="CAH2063307.1"/>
    <property type="molecule type" value="Genomic_DNA"/>
</dbReference>
<keyword evidence="2" id="KW-0732">Signal</keyword>
<name>A0ABN8IS85_9NEOP</name>
<evidence type="ECO:0000313" key="3">
    <source>
        <dbReference type="EMBL" id="CAH2063307.1"/>
    </source>
</evidence>
<feature type="signal peptide" evidence="2">
    <location>
        <begin position="1"/>
        <end position="22"/>
    </location>
</feature>
<feature type="non-terminal residue" evidence="3">
    <location>
        <position position="102"/>
    </location>
</feature>
<accession>A0ABN8IS85</accession>
<reference evidence="3" key="1">
    <citation type="submission" date="2022-03" db="EMBL/GenBank/DDBJ databases">
        <authorList>
            <person name="Martin H S."/>
        </authorList>
    </citation>
    <scope>NUCLEOTIDE SEQUENCE</scope>
</reference>
<proteinExistence type="predicted"/>
<evidence type="ECO:0000256" key="2">
    <source>
        <dbReference type="SAM" id="SignalP"/>
    </source>
</evidence>
<evidence type="ECO:0000256" key="1">
    <source>
        <dbReference type="SAM" id="MobiDB-lite"/>
    </source>
</evidence>
<organism evidence="3 4">
    <name type="scientific">Iphiclides podalirius</name>
    <name type="common">scarce swallowtail</name>
    <dbReference type="NCBI Taxonomy" id="110791"/>
    <lineage>
        <taxon>Eukaryota</taxon>
        <taxon>Metazoa</taxon>
        <taxon>Ecdysozoa</taxon>
        <taxon>Arthropoda</taxon>
        <taxon>Hexapoda</taxon>
        <taxon>Insecta</taxon>
        <taxon>Pterygota</taxon>
        <taxon>Neoptera</taxon>
        <taxon>Endopterygota</taxon>
        <taxon>Lepidoptera</taxon>
        <taxon>Glossata</taxon>
        <taxon>Ditrysia</taxon>
        <taxon>Papilionoidea</taxon>
        <taxon>Papilionidae</taxon>
        <taxon>Papilioninae</taxon>
        <taxon>Iphiclides</taxon>
    </lineage>
</organism>
<feature type="region of interest" description="Disordered" evidence="1">
    <location>
        <begin position="78"/>
        <end position="102"/>
    </location>
</feature>
<gene>
    <name evidence="3" type="ORF">IPOD504_LOCUS12462</name>
</gene>
<protein>
    <submittedName>
        <fullName evidence="3">Uncharacterized protein</fullName>
    </submittedName>
</protein>
<dbReference type="Proteomes" id="UP000837857">
    <property type="component" value="Chromosome 3"/>
</dbReference>
<keyword evidence="4" id="KW-1185">Reference proteome</keyword>